<comment type="caution">
    <text evidence="3">The sequence shown here is derived from an EMBL/GenBank/DDBJ whole genome shotgun (WGS) entry which is preliminary data.</text>
</comment>
<dbReference type="RefSeq" id="WP_105246515.1">
    <property type="nucleotide sequence ID" value="NZ_PSZM01000034.1"/>
</dbReference>
<dbReference type="InterPro" id="IPR011009">
    <property type="entry name" value="Kinase-like_dom_sf"/>
</dbReference>
<dbReference type="PANTHER" id="PTHR12149:SF8">
    <property type="entry name" value="PROTEIN-RIBULOSAMINE 3-KINASE"/>
    <property type="match status" value="1"/>
</dbReference>
<dbReference type="PANTHER" id="PTHR12149">
    <property type="entry name" value="FRUCTOSAMINE 3 KINASE-RELATED PROTEIN"/>
    <property type="match status" value="1"/>
</dbReference>
<accession>A0A2S8AEQ9</accession>
<evidence type="ECO:0000256" key="2">
    <source>
        <dbReference type="PIRNR" id="PIRNR006221"/>
    </source>
</evidence>
<dbReference type="AlphaFoldDB" id="A0A2S8AEQ9"/>
<name>A0A2S8AEQ9_9FLAO</name>
<dbReference type="Proteomes" id="UP000238042">
    <property type="component" value="Unassembled WGS sequence"/>
</dbReference>
<protein>
    <submittedName>
        <fullName evidence="3">Fructosamine kinase</fullName>
    </submittedName>
</protein>
<proteinExistence type="inferred from homology"/>
<dbReference type="EMBL" id="PSZM01000034">
    <property type="protein sequence ID" value="PQL93501.1"/>
    <property type="molecule type" value="Genomic_DNA"/>
</dbReference>
<dbReference type="PIRSF" id="PIRSF006221">
    <property type="entry name" value="Ketosamine-3-kinase"/>
    <property type="match status" value="1"/>
</dbReference>
<dbReference type="OrthoDB" id="5291879at2"/>
<organism evidence="3 4">
    <name type="scientific">Apibacter adventoris</name>
    <dbReference type="NCBI Taxonomy" id="1679466"/>
    <lineage>
        <taxon>Bacteria</taxon>
        <taxon>Pseudomonadati</taxon>
        <taxon>Bacteroidota</taxon>
        <taxon>Flavobacteriia</taxon>
        <taxon>Flavobacteriales</taxon>
        <taxon>Weeksellaceae</taxon>
        <taxon>Apibacter</taxon>
    </lineage>
</organism>
<dbReference type="Gene3D" id="3.90.1200.10">
    <property type="match status" value="1"/>
</dbReference>
<dbReference type="GO" id="GO:0016301">
    <property type="term" value="F:kinase activity"/>
    <property type="evidence" value="ECO:0007669"/>
    <property type="project" value="UniProtKB-UniRule"/>
</dbReference>
<dbReference type="InterPro" id="IPR016477">
    <property type="entry name" value="Fructo-/Ketosamine-3-kinase"/>
</dbReference>
<sequence length="282" mass="32960">MEVSKLFEKLPIKINKFKTISGGDINKAYFLETKEGNFFIKINQKKLFPKMLIKEANGLEALGQTGYIKTPKIINYGEIDQFQYLILEWTERGEAKNKTWENFGHALAYMHKIEQPFFGFKEDNYIGSLKQVNTSSSNWGEFYGQYHLIPLIKKLKEQNKIEKYVVKNVENLCLKLNEIFPKESPSLLHGDLWAGNYMVSKQQEILLIDPAVYNGHREIDLGMTQLFGGFPSYFYEAYKDVYPLDNNWEERLPFSQLYPLLVHSVLFGGYYVDQVKQILKIF</sequence>
<dbReference type="SUPFAM" id="SSF56112">
    <property type="entry name" value="Protein kinase-like (PK-like)"/>
    <property type="match status" value="1"/>
</dbReference>
<reference evidence="3 4" key="1">
    <citation type="submission" date="2018-02" db="EMBL/GenBank/DDBJ databases">
        <title>Genome sequences of Apibacter spp., gut symbionts of Asian honey bees.</title>
        <authorList>
            <person name="Kwong W.K."/>
            <person name="Steele M.I."/>
            <person name="Moran N.A."/>
        </authorList>
    </citation>
    <scope>NUCLEOTIDE SEQUENCE [LARGE SCALE GENOMIC DNA]</scope>
    <source>
        <strain evidence="4">wkB301</strain>
    </source>
</reference>
<comment type="similarity">
    <text evidence="1 2">Belongs to the fructosamine kinase family.</text>
</comment>
<gene>
    <name evidence="3" type="ORF">C4S77_04990</name>
</gene>
<keyword evidence="4" id="KW-1185">Reference proteome</keyword>
<evidence type="ECO:0000256" key="1">
    <source>
        <dbReference type="ARBA" id="ARBA00009460"/>
    </source>
</evidence>
<dbReference type="Pfam" id="PF03881">
    <property type="entry name" value="Fructosamin_kin"/>
    <property type="match status" value="1"/>
</dbReference>
<evidence type="ECO:0000313" key="4">
    <source>
        <dbReference type="Proteomes" id="UP000238042"/>
    </source>
</evidence>
<evidence type="ECO:0000313" key="3">
    <source>
        <dbReference type="EMBL" id="PQL93501.1"/>
    </source>
</evidence>
<dbReference type="Gene3D" id="3.30.200.20">
    <property type="entry name" value="Phosphorylase Kinase, domain 1"/>
    <property type="match status" value="1"/>
</dbReference>
<keyword evidence="2 3" id="KW-0418">Kinase</keyword>
<keyword evidence="2" id="KW-0808">Transferase</keyword>